<dbReference type="RefSeq" id="WP_130038686.1">
    <property type="nucleotide sequence ID" value="NZ_JACCEV010000001.1"/>
</dbReference>
<dbReference type="OrthoDB" id="2450120at2"/>
<comment type="cofactor">
    <cofactor evidence="1">
        <name>FAD</name>
        <dbReference type="ChEBI" id="CHEBI:57692"/>
    </cofactor>
</comment>
<keyword evidence="4" id="KW-0274">FAD</keyword>
<dbReference type="InterPro" id="IPR009100">
    <property type="entry name" value="AcylCoA_DH/oxidase_NM_dom_sf"/>
</dbReference>
<dbReference type="InterPro" id="IPR036250">
    <property type="entry name" value="AcylCo_DH-like_C"/>
</dbReference>
<dbReference type="GO" id="GO:0003995">
    <property type="term" value="F:acyl-CoA dehydrogenase activity"/>
    <property type="evidence" value="ECO:0007669"/>
    <property type="project" value="TreeGrafter"/>
</dbReference>
<evidence type="ECO:0000313" key="7">
    <source>
        <dbReference type="EMBL" id="NYT84124.1"/>
    </source>
</evidence>
<name>A0A853H1U1_9BURK</name>
<keyword evidence="5" id="KW-0560">Oxidoreductase</keyword>
<keyword evidence="3" id="KW-0285">Flavoprotein</keyword>
<dbReference type="SUPFAM" id="SSF47203">
    <property type="entry name" value="Acyl-CoA dehydrogenase C-terminal domain-like"/>
    <property type="match status" value="1"/>
</dbReference>
<dbReference type="AlphaFoldDB" id="A0A853H1U1"/>
<dbReference type="Proteomes" id="UP000554144">
    <property type="component" value="Unassembled WGS sequence"/>
</dbReference>
<dbReference type="InterPro" id="IPR037069">
    <property type="entry name" value="AcylCoA_DH/ox_N_sf"/>
</dbReference>
<dbReference type="InterPro" id="IPR009075">
    <property type="entry name" value="AcylCo_DH/oxidase_C"/>
</dbReference>
<evidence type="ECO:0000259" key="6">
    <source>
        <dbReference type="Pfam" id="PF00441"/>
    </source>
</evidence>
<accession>A0A853H1U1</accession>
<dbReference type="GO" id="GO:0050660">
    <property type="term" value="F:flavin adenine dinucleotide binding"/>
    <property type="evidence" value="ECO:0007669"/>
    <property type="project" value="InterPro"/>
</dbReference>
<evidence type="ECO:0000256" key="3">
    <source>
        <dbReference type="ARBA" id="ARBA00022630"/>
    </source>
</evidence>
<keyword evidence="8" id="KW-1185">Reference proteome</keyword>
<sequence length="337" mass="35985">MDNLFTDSVERLFAEIATPEVIRLIEGGGRADALWQGLEDSGFLDVLLPEESEGAGLSLADVFPLFLLAGRYAVPVPFVQTLLARAWLHAAGIKAPPGSIAIAGFGVRQHGDALEAGTVAFGRVADWVLAQVEAQHVLLPVAAGRRELDSGHGSLNASLRWAAQPTDAVLIAADALPRIGLAALAAASHAPLLAGAASRVLELTLDYANQRTQFGKNIGRFQAIQNQISIMAERTWAARMAAQLACQGSGWEPGYLRAAVGKSRCSEAAAVIADIGHAVHGAIGITEEYDLQLYTRRLREWRLAAGTETYWARQIGTHLLQQSNHTALSFICEDISP</sequence>
<dbReference type="Gene3D" id="1.10.540.10">
    <property type="entry name" value="Acyl-CoA dehydrogenase/oxidase, N-terminal domain"/>
    <property type="match status" value="1"/>
</dbReference>
<dbReference type="Pfam" id="PF00441">
    <property type="entry name" value="Acyl-CoA_dh_1"/>
    <property type="match status" value="1"/>
</dbReference>
<protein>
    <submittedName>
        <fullName evidence="7">Acyl-CoA dehydrogenase</fullName>
    </submittedName>
</protein>
<evidence type="ECO:0000256" key="1">
    <source>
        <dbReference type="ARBA" id="ARBA00001974"/>
    </source>
</evidence>
<dbReference type="EMBL" id="JACCEV010000001">
    <property type="protein sequence ID" value="NYT84124.1"/>
    <property type="molecule type" value="Genomic_DNA"/>
</dbReference>
<dbReference type="PANTHER" id="PTHR43884">
    <property type="entry name" value="ACYL-COA DEHYDROGENASE"/>
    <property type="match status" value="1"/>
</dbReference>
<feature type="domain" description="Acyl-CoA dehydrogenase/oxidase C-terminal" evidence="6">
    <location>
        <begin position="187"/>
        <end position="319"/>
    </location>
</feature>
<reference evidence="7 8" key="1">
    <citation type="submission" date="2020-07" db="EMBL/GenBank/DDBJ databases">
        <title>Taxonomic revisions and descriptions of new bacterial species based on genomic comparisons in the high-G+C-content subgroup of the family Alcaligenaceae.</title>
        <authorList>
            <person name="Szabo A."/>
            <person name="Felfoldi T."/>
        </authorList>
    </citation>
    <scope>NUCLEOTIDE SEQUENCE [LARGE SCALE GENOMIC DNA]</scope>
    <source>
        <strain evidence="7 8">DSM 25667</strain>
    </source>
</reference>
<evidence type="ECO:0000256" key="2">
    <source>
        <dbReference type="ARBA" id="ARBA00009347"/>
    </source>
</evidence>
<evidence type="ECO:0000256" key="4">
    <source>
        <dbReference type="ARBA" id="ARBA00022827"/>
    </source>
</evidence>
<organism evidence="7 8">
    <name type="scientific">Pollutimonas harenae</name>
    <dbReference type="NCBI Taxonomy" id="657015"/>
    <lineage>
        <taxon>Bacteria</taxon>
        <taxon>Pseudomonadati</taxon>
        <taxon>Pseudomonadota</taxon>
        <taxon>Betaproteobacteria</taxon>
        <taxon>Burkholderiales</taxon>
        <taxon>Alcaligenaceae</taxon>
        <taxon>Pollutimonas</taxon>
    </lineage>
</organism>
<proteinExistence type="inferred from homology"/>
<evidence type="ECO:0000256" key="5">
    <source>
        <dbReference type="ARBA" id="ARBA00023002"/>
    </source>
</evidence>
<dbReference type="Gene3D" id="1.20.140.10">
    <property type="entry name" value="Butyryl-CoA Dehydrogenase, subunit A, domain 3"/>
    <property type="match status" value="1"/>
</dbReference>
<comment type="caution">
    <text evidence="7">The sequence shown here is derived from an EMBL/GenBank/DDBJ whole genome shotgun (WGS) entry which is preliminary data.</text>
</comment>
<comment type="similarity">
    <text evidence="2">Belongs to the acyl-CoA dehydrogenase family.</text>
</comment>
<gene>
    <name evidence="7" type="ORF">H0A62_00785</name>
</gene>
<dbReference type="PANTHER" id="PTHR43884:SF20">
    <property type="entry name" value="ACYL-COA DEHYDROGENASE FADE28"/>
    <property type="match status" value="1"/>
</dbReference>
<evidence type="ECO:0000313" key="8">
    <source>
        <dbReference type="Proteomes" id="UP000554144"/>
    </source>
</evidence>
<dbReference type="SUPFAM" id="SSF56645">
    <property type="entry name" value="Acyl-CoA dehydrogenase NM domain-like"/>
    <property type="match status" value="1"/>
</dbReference>